<dbReference type="EMBL" id="JACIEH010000001">
    <property type="protein sequence ID" value="MBB4096868.1"/>
    <property type="molecule type" value="Genomic_DNA"/>
</dbReference>
<dbReference type="Proteomes" id="UP000557392">
    <property type="component" value="Unassembled WGS sequence"/>
</dbReference>
<sequence>MKLLAMAAALTLVAGATHAQTSAQKAEAPTNNDASKLGGYAPAAPLFSTGTTPPPGTQVVFVPSTQTPSQAFPPPAPRESYPLCKRGQFDGCRQRGG</sequence>
<organism evidence="3 4">
    <name type="scientific">Sphingomonas kyeonggiensis</name>
    <dbReference type="NCBI Taxonomy" id="1268553"/>
    <lineage>
        <taxon>Bacteria</taxon>
        <taxon>Pseudomonadati</taxon>
        <taxon>Pseudomonadota</taxon>
        <taxon>Alphaproteobacteria</taxon>
        <taxon>Sphingomonadales</taxon>
        <taxon>Sphingomonadaceae</taxon>
        <taxon>Sphingomonas</taxon>
    </lineage>
</organism>
<feature type="region of interest" description="Disordered" evidence="1">
    <location>
        <begin position="16"/>
        <end position="97"/>
    </location>
</feature>
<dbReference type="RefSeq" id="WP_183994082.1">
    <property type="nucleotide sequence ID" value="NZ_JACIEH010000001.1"/>
</dbReference>
<evidence type="ECO:0000313" key="3">
    <source>
        <dbReference type="EMBL" id="MBB4096868.1"/>
    </source>
</evidence>
<reference evidence="3 4" key="1">
    <citation type="submission" date="2020-08" db="EMBL/GenBank/DDBJ databases">
        <title>Genomic Encyclopedia of Type Strains, Phase IV (KMG-IV): sequencing the most valuable type-strain genomes for metagenomic binning, comparative biology and taxonomic classification.</title>
        <authorList>
            <person name="Goeker M."/>
        </authorList>
    </citation>
    <scope>NUCLEOTIDE SEQUENCE [LARGE SCALE GENOMIC DNA]</scope>
    <source>
        <strain evidence="3 4">DSM 101806</strain>
    </source>
</reference>
<protein>
    <submittedName>
        <fullName evidence="3">Uncharacterized protein</fullName>
    </submittedName>
</protein>
<evidence type="ECO:0000256" key="1">
    <source>
        <dbReference type="SAM" id="MobiDB-lite"/>
    </source>
</evidence>
<gene>
    <name evidence="3" type="ORF">GGR46_000401</name>
</gene>
<name>A0A7W6JP36_9SPHN</name>
<feature type="compositionally biased region" description="Polar residues" evidence="1">
    <location>
        <begin position="20"/>
        <end position="34"/>
    </location>
</feature>
<accession>A0A7W6JP36</accession>
<feature type="chain" id="PRO_5031188057" evidence="2">
    <location>
        <begin position="20"/>
        <end position="97"/>
    </location>
</feature>
<comment type="caution">
    <text evidence="3">The sequence shown here is derived from an EMBL/GenBank/DDBJ whole genome shotgun (WGS) entry which is preliminary data.</text>
</comment>
<proteinExistence type="predicted"/>
<dbReference type="AlphaFoldDB" id="A0A7W6JP36"/>
<evidence type="ECO:0000256" key="2">
    <source>
        <dbReference type="SAM" id="SignalP"/>
    </source>
</evidence>
<keyword evidence="2" id="KW-0732">Signal</keyword>
<evidence type="ECO:0000313" key="4">
    <source>
        <dbReference type="Proteomes" id="UP000557392"/>
    </source>
</evidence>
<keyword evidence="4" id="KW-1185">Reference proteome</keyword>
<feature type="signal peptide" evidence="2">
    <location>
        <begin position="1"/>
        <end position="19"/>
    </location>
</feature>